<gene>
    <name evidence="5" type="ORF">GETHED_08430</name>
</gene>
<evidence type="ECO:0000313" key="6">
    <source>
        <dbReference type="Proteomes" id="UP001165044"/>
    </source>
</evidence>
<dbReference type="RefSeq" id="WP_285606761.1">
    <property type="nucleotide sequence ID" value="NZ_BSDC01000001.1"/>
</dbReference>
<dbReference type="Proteomes" id="UP001165044">
    <property type="component" value="Unassembled WGS sequence"/>
</dbReference>
<comment type="caution">
    <text evidence="5">The sequence shown here is derived from an EMBL/GenBank/DDBJ whole genome shotgun (WGS) entry which is preliminary data.</text>
</comment>
<comment type="similarity">
    <text evidence="1">Belongs to the peptidase U62 family.</text>
</comment>
<dbReference type="Pfam" id="PF19290">
    <property type="entry name" value="PmbA_TldD_2nd"/>
    <property type="match status" value="1"/>
</dbReference>
<name>A0ABQ5PWI2_9BACT</name>
<evidence type="ECO:0000256" key="1">
    <source>
        <dbReference type="ARBA" id="ARBA00005836"/>
    </source>
</evidence>
<feature type="domain" description="Metalloprotease TldD/E central" evidence="4">
    <location>
        <begin position="128"/>
        <end position="225"/>
    </location>
</feature>
<dbReference type="InterPro" id="IPR045570">
    <property type="entry name" value="Metalloprtase-TldD/E_cen_dom"/>
</dbReference>
<dbReference type="EMBL" id="BSDC01000001">
    <property type="protein sequence ID" value="GLH66479.1"/>
    <property type="molecule type" value="Genomic_DNA"/>
</dbReference>
<dbReference type="Pfam" id="PF01523">
    <property type="entry name" value="PmbA_TldD_1st"/>
    <property type="match status" value="1"/>
</dbReference>
<dbReference type="Pfam" id="PF19289">
    <property type="entry name" value="PmbA_TldD_3rd"/>
    <property type="match status" value="1"/>
</dbReference>
<dbReference type="InterPro" id="IPR047657">
    <property type="entry name" value="PmbA"/>
</dbReference>
<feature type="domain" description="Metalloprotease TldD/E C-terminal" evidence="3">
    <location>
        <begin position="239"/>
        <end position="461"/>
    </location>
</feature>
<evidence type="ECO:0000259" key="4">
    <source>
        <dbReference type="Pfam" id="PF19290"/>
    </source>
</evidence>
<feature type="domain" description="Metalloprotease TldD/E N-terminal" evidence="2">
    <location>
        <begin position="32"/>
        <end position="85"/>
    </location>
</feature>
<evidence type="ECO:0000313" key="5">
    <source>
        <dbReference type="EMBL" id="GLH66479.1"/>
    </source>
</evidence>
<keyword evidence="6" id="KW-1185">Reference proteome</keyword>
<dbReference type="InterPro" id="IPR035068">
    <property type="entry name" value="TldD/PmbA_N"/>
</dbReference>
<evidence type="ECO:0000259" key="3">
    <source>
        <dbReference type="Pfam" id="PF19289"/>
    </source>
</evidence>
<dbReference type="PANTHER" id="PTHR43421:SF1">
    <property type="entry name" value="METALLOPROTEASE PMBA"/>
    <property type="match status" value="1"/>
</dbReference>
<dbReference type="SUPFAM" id="SSF111283">
    <property type="entry name" value="Putative modulator of DNA gyrase, PmbA/TldD"/>
    <property type="match status" value="1"/>
</dbReference>
<sequence length="462" mass="48722">MTDPFRTFIPESLESRLQDGIRHALSLGAEGAEAFVSVSRSRKAKVQNGALEDLTTSKRGGLGVRVIRNGGKGCRTGLATTTDLAAVDFRGLFAQAWELSALGDEDPWLRQAAPEGTDDLPSRFDPSVEALTPEQRIGWALELETEARKASPKVAAVRESAWSDGTGASLLLTQKGVRTPDAWSSCSAAIELAVADGEERQAAWHWDVSRRPGLDLAAIGAEAALKGERKLHPQRLPAGRYPVVLHPEVAVDLLGIVAGMLDAESVLKQRSLFAGKLGQAIASPLLTLVDDGRLPEAPGRPALGTEPWDAEGLPTRRNVLLEGGVLKTYLHTLKTAAEMGVAPTASAGRGFGSQPGATTFNLFPLPGNTAPDALYRMAGNGVLITEIMGLHTVDPVSGDLSVGASGIRIRDGLLAEPVDKLTFAGNLRDFLTRIAALGSDLRWYGSSAGLSILLEDIALGGA</sequence>
<reference evidence="5" key="1">
    <citation type="journal article" date="2023" name="Antonie Van Leeuwenhoek">
        <title>Mesoterricola silvestris gen. nov., sp. nov., Mesoterricola sediminis sp. nov., Geothrix oryzae sp. nov., Geothrix edaphica sp. nov., Geothrix rubra sp. nov., and Geothrix limicola sp. nov., six novel members of Acidobacteriota isolated from soils.</title>
        <authorList>
            <person name="Itoh H."/>
            <person name="Sugisawa Y."/>
            <person name="Mise K."/>
            <person name="Xu Z."/>
            <person name="Kuniyasu M."/>
            <person name="Ushijima N."/>
            <person name="Kawano K."/>
            <person name="Kobayashi E."/>
            <person name="Shiratori Y."/>
            <person name="Masuda Y."/>
            <person name="Senoo K."/>
        </authorList>
    </citation>
    <scope>NUCLEOTIDE SEQUENCE</scope>
    <source>
        <strain evidence="5">Red802</strain>
    </source>
</reference>
<protein>
    <submittedName>
        <fullName evidence="5">Peptidase C69</fullName>
    </submittedName>
</protein>
<dbReference type="InterPro" id="IPR002510">
    <property type="entry name" value="Metalloprtase-TldD/E_N"/>
</dbReference>
<dbReference type="InterPro" id="IPR045569">
    <property type="entry name" value="Metalloprtase-TldD/E_C"/>
</dbReference>
<organism evidence="5 6">
    <name type="scientific">Geothrix edaphica</name>
    <dbReference type="NCBI Taxonomy" id="2927976"/>
    <lineage>
        <taxon>Bacteria</taxon>
        <taxon>Pseudomonadati</taxon>
        <taxon>Acidobacteriota</taxon>
        <taxon>Holophagae</taxon>
        <taxon>Holophagales</taxon>
        <taxon>Holophagaceae</taxon>
        <taxon>Geothrix</taxon>
    </lineage>
</organism>
<dbReference type="InterPro" id="IPR036059">
    <property type="entry name" value="TldD/PmbA_sf"/>
</dbReference>
<proteinExistence type="inferred from homology"/>
<dbReference type="Gene3D" id="3.30.2290.10">
    <property type="entry name" value="PmbA/TldD superfamily"/>
    <property type="match status" value="1"/>
</dbReference>
<accession>A0ABQ5PWI2</accession>
<evidence type="ECO:0000259" key="2">
    <source>
        <dbReference type="Pfam" id="PF01523"/>
    </source>
</evidence>
<dbReference type="PANTHER" id="PTHR43421">
    <property type="entry name" value="METALLOPROTEASE PMBA"/>
    <property type="match status" value="1"/>
</dbReference>